<dbReference type="GO" id="GO:0051539">
    <property type="term" value="F:4 iron, 4 sulfur cluster binding"/>
    <property type="evidence" value="ECO:0007669"/>
    <property type="project" value="UniProtKB-KW"/>
</dbReference>
<dbReference type="OrthoDB" id="9789936at2"/>
<keyword evidence="2" id="KW-1003">Cell membrane</keyword>
<evidence type="ECO:0000256" key="11">
    <source>
        <dbReference type="ARBA" id="ARBA00023136"/>
    </source>
</evidence>
<evidence type="ECO:0000313" key="16">
    <source>
        <dbReference type="Proteomes" id="UP000269923"/>
    </source>
</evidence>
<dbReference type="PROSITE" id="PS51656">
    <property type="entry name" value="4FE4S"/>
    <property type="match status" value="1"/>
</dbReference>
<keyword evidence="10" id="KW-0411">Iron-sulfur</keyword>
<dbReference type="AlphaFoldDB" id="A0A3P2A316"/>
<accession>A0A3P2A316</accession>
<keyword evidence="4" id="KW-0997">Cell inner membrane</keyword>
<evidence type="ECO:0000256" key="7">
    <source>
        <dbReference type="ARBA" id="ARBA00022967"/>
    </source>
</evidence>
<evidence type="ECO:0000256" key="10">
    <source>
        <dbReference type="ARBA" id="ARBA00023014"/>
    </source>
</evidence>
<evidence type="ECO:0000256" key="6">
    <source>
        <dbReference type="ARBA" id="ARBA00022737"/>
    </source>
</evidence>
<organism evidence="15 16">
    <name type="scientific">Conchiformibius steedae</name>
    <dbReference type="NCBI Taxonomy" id="153493"/>
    <lineage>
        <taxon>Bacteria</taxon>
        <taxon>Pseudomonadati</taxon>
        <taxon>Pseudomonadota</taxon>
        <taxon>Betaproteobacteria</taxon>
        <taxon>Neisseriales</taxon>
        <taxon>Neisseriaceae</taxon>
        <taxon>Conchiformibius</taxon>
    </lineage>
</organism>
<keyword evidence="5" id="KW-0479">Metal-binding</keyword>
<evidence type="ECO:0000256" key="8">
    <source>
        <dbReference type="ARBA" id="ARBA00022982"/>
    </source>
</evidence>
<evidence type="ECO:0000256" key="2">
    <source>
        <dbReference type="ARBA" id="ARBA00022475"/>
    </source>
</evidence>
<keyword evidence="1" id="KW-0813">Transport</keyword>
<evidence type="ECO:0000256" key="12">
    <source>
        <dbReference type="SAM" id="MobiDB-lite"/>
    </source>
</evidence>
<feature type="domain" description="4Fe-4S ferredoxin-type" evidence="13">
    <location>
        <begin position="101"/>
        <end position="130"/>
    </location>
</feature>
<evidence type="ECO:0000256" key="5">
    <source>
        <dbReference type="ARBA" id="ARBA00022723"/>
    </source>
</evidence>
<comment type="caution">
    <text evidence="15">The sequence shown here is derived from an EMBL/GenBank/DDBJ whole genome shotgun (WGS) entry which is preliminary data.</text>
</comment>
<dbReference type="PANTHER" id="PTHR42859:SF3">
    <property type="entry name" value="ION-TRANSLOCATING OXIDOREDUCTASE COMPLEX SUBUNIT B"/>
    <property type="match status" value="1"/>
</dbReference>
<evidence type="ECO:0000259" key="13">
    <source>
        <dbReference type="PROSITE" id="PS51379"/>
    </source>
</evidence>
<dbReference type="InterPro" id="IPR007202">
    <property type="entry name" value="4Fe-4S_dom"/>
</dbReference>
<sequence>MTPTLHTLNRLLPQTQCRECGYQGCEPYAQALLSGEAPINLCAPGGDTVMHDLARTLQRPPLAPAKTQAPALALIDENVCIGCVACIRVCPVDAILGATKQMHTVLTDECTGCGLCVPSCPVDCISMVAVNDTHLPRNRFLGQHENEARFQASTHAQSRYQQQQTRRQNYTKPTHQNRSQTTTANPAALIAQAMARAQAQQHSSPAANREQFRQRQLAEAQAKAAYRRALRDVQYGNAQEKAAALAWLRQHKAEQEAQAASD</sequence>
<keyword evidence="8" id="KW-0249">Electron transport</keyword>
<keyword evidence="9" id="KW-0408">Iron</keyword>
<dbReference type="GO" id="GO:0009055">
    <property type="term" value="F:electron transfer activity"/>
    <property type="evidence" value="ECO:0007669"/>
    <property type="project" value="InterPro"/>
</dbReference>
<dbReference type="Pfam" id="PF04060">
    <property type="entry name" value="FeS"/>
    <property type="match status" value="1"/>
</dbReference>
<keyword evidence="11" id="KW-0472">Membrane</keyword>
<dbReference type="SUPFAM" id="SSF54862">
    <property type="entry name" value="4Fe-4S ferredoxins"/>
    <property type="match status" value="1"/>
</dbReference>
<keyword evidence="6" id="KW-0677">Repeat</keyword>
<dbReference type="NCBIfam" id="TIGR01944">
    <property type="entry name" value="rnfB"/>
    <property type="match status" value="1"/>
</dbReference>
<reference evidence="15 16" key="1">
    <citation type="submission" date="2018-11" db="EMBL/GenBank/DDBJ databases">
        <title>Genomes From Bacteria Associated with the Canine Oral Cavity: a Test Case for Automated Genome-Based Taxonomic Assignment.</title>
        <authorList>
            <person name="Coil D.A."/>
            <person name="Jospin G."/>
            <person name="Darling A.E."/>
            <person name="Wallis C."/>
            <person name="Davis I.J."/>
            <person name="Harris S."/>
            <person name="Eisen J.A."/>
            <person name="Holcombe L.J."/>
            <person name="O'Flynn C."/>
        </authorList>
    </citation>
    <scope>NUCLEOTIDE SEQUENCE [LARGE SCALE GENOMIC DNA]</scope>
    <source>
        <strain evidence="15 16">COT-280</strain>
    </source>
</reference>
<evidence type="ECO:0000256" key="3">
    <source>
        <dbReference type="ARBA" id="ARBA00022485"/>
    </source>
</evidence>
<dbReference type="Gene3D" id="1.10.15.40">
    <property type="entry name" value="Electron transport complex subunit B, putative Fe-S cluster"/>
    <property type="match status" value="1"/>
</dbReference>
<dbReference type="Gene3D" id="3.30.70.20">
    <property type="match status" value="1"/>
</dbReference>
<evidence type="ECO:0000256" key="4">
    <source>
        <dbReference type="ARBA" id="ARBA00022519"/>
    </source>
</evidence>
<protein>
    <submittedName>
        <fullName evidence="15">RnfABCDGE type electron transport complex subunit B</fullName>
    </submittedName>
</protein>
<dbReference type="PANTHER" id="PTHR42859">
    <property type="entry name" value="OXIDOREDUCTASE"/>
    <property type="match status" value="1"/>
</dbReference>
<proteinExistence type="predicted"/>
<keyword evidence="7" id="KW-1278">Translocase</keyword>
<dbReference type="STRING" id="1121352.GCA_000620925_01327"/>
<dbReference type="PROSITE" id="PS00198">
    <property type="entry name" value="4FE4S_FER_1"/>
    <property type="match status" value="1"/>
</dbReference>
<name>A0A3P2A316_9NEIS</name>
<dbReference type="Pfam" id="PF14697">
    <property type="entry name" value="Fer4_21"/>
    <property type="match status" value="1"/>
</dbReference>
<keyword evidence="16" id="KW-1185">Reference proteome</keyword>
<dbReference type="PROSITE" id="PS51379">
    <property type="entry name" value="4FE4S_FER_2"/>
    <property type="match status" value="2"/>
</dbReference>
<dbReference type="InterPro" id="IPR017900">
    <property type="entry name" value="4Fe4S_Fe_S_CS"/>
</dbReference>
<dbReference type="InterPro" id="IPR010207">
    <property type="entry name" value="Elect_transpt_cplx_RnfB/RsxB"/>
</dbReference>
<keyword evidence="3" id="KW-0004">4Fe-4S</keyword>
<dbReference type="Proteomes" id="UP000269923">
    <property type="component" value="Unassembled WGS sequence"/>
</dbReference>
<evidence type="ECO:0000313" key="15">
    <source>
        <dbReference type="EMBL" id="RRD89375.1"/>
    </source>
</evidence>
<dbReference type="EMBL" id="RQYC01000017">
    <property type="protein sequence ID" value="RRD89375.1"/>
    <property type="molecule type" value="Genomic_DNA"/>
</dbReference>
<feature type="compositionally biased region" description="Low complexity" evidence="12">
    <location>
        <begin position="157"/>
        <end position="168"/>
    </location>
</feature>
<feature type="region of interest" description="Disordered" evidence="12">
    <location>
        <begin position="150"/>
        <end position="220"/>
    </location>
</feature>
<dbReference type="InterPro" id="IPR050294">
    <property type="entry name" value="RnfB_subfamily"/>
</dbReference>
<dbReference type="RefSeq" id="WP_124795751.1">
    <property type="nucleotide sequence ID" value="NZ_RQYC01000017.1"/>
</dbReference>
<gene>
    <name evidence="15" type="ORF">EII21_08940</name>
</gene>
<feature type="domain" description="4Fe-4S ferredoxin-type" evidence="13">
    <location>
        <begin position="71"/>
        <end position="100"/>
    </location>
</feature>
<feature type="compositionally biased region" description="Polar residues" evidence="12">
    <location>
        <begin position="170"/>
        <end position="185"/>
    </location>
</feature>
<dbReference type="GO" id="GO:0046872">
    <property type="term" value="F:metal ion binding"/>
    <property type="evidence" value="ECO:0007669"/>
    <property type="project" value="UniProtKB-KW"/>
</dbReference>
<dbReference type="InterPro" id="IPR017896">
    <property type="entry name" value="4Fe4S_Fe-S-bd"/>
</dbReference>
<feature type="domain" description="4Fe-4S" evidence="14">
    <location>
        <begin position="1"/>
        <end position="59"/>
    </location>
</feature>
<feature type="compositionally biased region" description="Low complexity" evidence="12">
    <location>
        <begin position="187"/>
        <end position="201"/>
    </location>
</feature>
<evidence type="ECO:0000259" key="14">
    <source>
        <dbReference type="PROSITE" id="PS51656"/>
    </source>
</evidence>
<evidence type="ECO:0000256" key="1">
    <source>
        <dbReference type="ARBA" id="ARBA00022448"/>
    </source>
</evidence>
<evidence type="ECO:0000256" key="9">
    <source>
        <dbReference type="ARBA" id="ARBA00023004"/>
    </source>
</evidence>